<dbReference type="Proteomes" id="UP000601435">
    <property type="component" value="Unassembled WGS sequence"/>
</dbReference>
<feature type="region of interest" description="Disordered" evidence="1">
    <location>
        <begin position="352"/>
        <end position="379"/>
    </location>
</feature>
<evidence type="ECO:0000313" key="2">
    <source>
        <dbReference type="EMBL" id="CAE7748314.1"/>
    </source>
</evidence>
<evidence type="ECO:0000313" key="3">
    <source>
        <dbReference type="Proteomes" id="UP000601435"/>
    </source>
</evidence>
<feature type="region of interest" description="Disordered" evidence="1">
    <location>
        <begin position="1"/>
        <end position="21"/>
    </location>
</feature>
<dbReference type="EMBL" id="CAJNJA010038542">
    <property type="protein sequence ID" value="CAE7748314.1"/>
    <property type="molecule type" value="Genomic_DNA"/>
</dbReference>
<dbReference type="OrthoDB" id="426326at2759"/>
<sequence>MVSYPGISSIEERPVTAPSRARRPEDWLEVNDLVSNVFGEVVRSIQTDAQHTRLLPRPHTACAGVQAIPVVLAVDSLDGNTDDESDGGSLDVEHDSQDVVGFQQKVRSSSERAVSSRGEWSTPRKASCNADSEVTSRPLTSGECLLLAGMRGFAATARQGIPSKPSHIASGSSTTSSSRAQLGSLPASMSIKLPRTSILGSGGCGLAPRASRFRSHISWKDFLPARSSRIPGRSSPRRSTVQTVRSSCGYPEAGAVGGQCTEVRVVADVGVGEDRTIGETEQHQQTKGPKYRVAPGGSRPVGGPVRQEAKQFVVLEFRSEPCIARHHQQSLGLFQLNITLRRVVPSHRIRAKTPKASQNRGMHASCSKSGEGGNSLANPVLNGKVGNLAGVRTSQG</sequence>
<reference evidence="2" key="1">
    <citation type="submission" date="2021-02" db="EMBL/GenBank/DDBJ databases">
        <authorList>
            <person name="Dougan E. K."/>
            <person name="Rhodes N."/>
            <person name="Thang M."/>
            <person name="Chan C."/>
        </authorList>
    </citation>
    <scope>NUCLEOTIDE SEQUENCE</scope>
</reference>
<proteinExistence type="predicted"/>
<evidence type="ECO:0000256" key="1">
    <source>
        <dbReference type="SAM" id="MobiDB-lite"/>
    </source>
</evidence>
<protein>
    <submittedName>
        <fullName evidence="2">Uncharacterized protein</fullName>
    </submittedName>
</protein>
<feature type="compositionally biased region" description="Low complexity" evidence="1">
    <location>
        <begin position="292"/>
        <end position="304"/>
    </location>
</feature>
<comment type="caution">
    <text evidence="2">The sequence shown here is derived from an EMBL/GenBank/DDBJ whole genome shotgun (WGS) entry which is preliminary data.</text>
</comment>
<keyword evidence="3" id="KW-1185">Reference proteome</keyword>
<organism evidence="2 3">
    <name type="scientific">Symbiodinium necroappetens</name>
    <dbReference type="NCBI Taxonomy" id="1628268"/>
    <lineage>
        <taxon>Eukaryota</taxon>
        <taxon>Sar</taxon>
        <taxon>Alveolata</taxon>
        <taxon>Dinophyceae</taxon>
        <taxon>Suessiales</taxon>
        <taxon>Symbiodiniaceae</taxon>
        <taxon>Symbiodinium</taxon>
    </lineage>
</organism>
<accession>A0A812XVL3</accession>
<feature type="region of interest" description="Disordered" evidence="1">
    <location>
        <begin position="161"/>
        <end position="180"/>
    </location>
</feature>
<feature type="region of interest" description="Disordered" evidence="1">
    <location>
        <begin position="78"/>
        <end position="136"/>
    </location>
</feature>
<name>A0A812XVL3_9DINO</name>
<dbReference type="AlphaFoldDB" id="A0A812XVL3"/>
<gene>
    <name evidence="2" type="ORF">SNEC2469_LOCUS21688</name>
</gene>
<feature type="region of interest" description="Disordered" evidence="1">
    <location>
        <begin position="278"/>
        <end position="304"/>
    </location>
</feature>